<evidence type="ECO:0000313" key="8">
    <source>
        <dbReference type="Proteomes" id="UP000297453"/>
    </source>
</evidence>
<name>A0A4R9G6W9_9LEPT</name>
<dbReference type="InterPro" id="IPR005467">
    <property type="entry name" value="His_kinase_dom"/>
</dbReference>
<keyword evidence="5" id="KW-0472">Membrane</keyword>
<feature type="transmembrane region" description="Helical" evidence="5">
    <location>
        <begin position="7"/>
        <end position="28"/>
    </location>
</feature>
<proteinExistence type="predicted"/>
<dbReference type="RefSeq" id="WP_135584817.1">
    <property type="nucleotide sequence ID" value="NZ_RQEP01000005.1"/>
</dbReference>
<dbReference type="EMBL" id="RQEP01000005">
    <property type="protein sequence ID" value="TGK07203.1"/>
    <property type="molecule type" value="Genomic_DNA"/>
</dbReference>
<dbReference type="SUPFAM" id="SSF47384">
    <property type="entry name" value="Homodimeric domain of signal transducing histidine kinase"/>
    <property type="match status" value="1"/>
</dbReference>
<dbReference type="Gene3D" id="3.30.450.40">
    <property type="match status" value="1"/>
</dbReference>
<dbReference type="InterPro" id="IPR036890">
    <property type="entry name" value="HATPase_C_sf"/>
</dbReference>
<keyword evidence="3" id="KW-0597">Phosphoprotein</keyword>
<keyword evidence="5" id="KW-0812">Transmembrane</keyword>
<keyword evidence="5" id="KW-1133">Transmembrane helix</keyword>
<organism evidence="7 8">
    <name type="scientific">Leptospira semungkisensis</name>
    <dbReference type="NCBI Taxonomy" id="2484985"/>
    <lineage>
        <taxon>Bacteria</taxon>
        <taxon>Pseudomonadati</taxon>
        <taxon>Spirochaetota</taxon>
        <taxon>Spirochaetia</taxon>
        <taxon>Leptospirales</taxon>
        <taxon>Leptospiraceae</taxon>
        <taxon>Leptospira</taxon>
    </lineage>
</organism>
<dbReference type="CDD" id="cd00082">
    <property type="entry name" value="HisKA"/>
    <property type="match status" value="1"/>
</dbReference>
<dbReference type="SMART" id="SM00387">
    <property type="entry name" value="HATPase_c"/>
    <property type="match status" value="1"/>
</dbReference>
<sequence length="609" mass="68971">MKIIRKFGPIVGLVLAAFLLQSALIIALDFSSLDANRTTALLISLPFTTLGAVFVWVWFNEFSTNWNLSSALSKLNIKDQEYVKYLSSLDKFKSDLIATNITESVCEKILKFLPSIINTTRCKIYLWKEDLGKFSPYPNQEGEDHFYIFDPFLLWITEHDKIFYSEEFIENAKFLQIKEHALAFSAKTKADLLVPFILNKSLLGMLVLGPRSDGRRYTSSELEKLNEMRSVSVMSLSNSIFYERLIELTETLEEKVRHRTQELESAQSQLIMSEKMASLGTMVAGIAHEINTPAGVINGSADNLESNMNYIVKNVFEIVKFARNKKLRKSFEVALLHILRDRKKNQPMESKDKFRVKKEVKEEMVQIGVDPSFAGEVSSFIIENDIMEVRKYIYEVLIQGESAKSGYEMLKHASNTNRNIKNIKYSIRNIVRIVKALKYYSHLDQSKSFTNADLIEGIENTLVIMNNQLKYGVEVKKNFSPIPRVVCNPDELNQVWTNLIQNANQAIRGQGVIELSVYSSGETVTIEVQDDGPGIDSSIKDRIWDPFFTTKDQGEGSGLGLGIVKGIVEKHKGKITVDSSPGRTVFKVELPLRPPQPSNDASPMERSAV</sequence>
<comment type="caution">
    <text evidence="7">The sequence shown here is derived from an EMBL/GenBank/DDBJ whole genome shotgun (WGS) entry which is preliminary data.</text>
</comment>
<evidence type="ECO:0000256" key="2">
    <source>
        <dbReference type="ARBA" id="ARBA00012438"/>
    </source>
</evidence>
<gene>
    <name evidence="7" type="ORF">EHO59_03605</name>
</gene>
<accession>A0A4R9G6W9</accession>
<dbReference type="PANTHER" id="PTHR43065:SF48">
    <property type="entry name" value="HISTIDINE KINASE"/>
    <property type="match status" value="1"/>
</dbReference>
<dbReference type="InterPro" id="IPR003594">
    <property type="entry name" value="HATPase_dom"/>
</dbReference>
<dbReference type="Gene3D" id="1.10.287.130">
    <property type="match status" value="1"/>
</dbReference>
<protein>
    <recommendedName>
        <fullName evidence="2">histidine kinase</fullName>
        <ecNumber evidence="2">2.7.13.3</ecNumber>
    </recommendedName>
</protein>
<feature type="region of interest" description="Disordered" evidence="4">
    <location>
        <begin position="590"/>
        <end position="609"/>
    </location>
</feature>
<dbReference type="PANTHER" id="PTHR43065">
    <property type="entry name" value="SENSOR HISTIDINE KINASE"/>
    <property type="match status" value="1"/>
</dbReference>
<dbReference type="PRINTS" id="PR00344">
    <property type="entry name" value="BCTRLSENSOR"/>
</dbReference>
<keyword evidence="8" id="KW-1185">Reference proteome</keyword>
<evidence type="ECO:0000256" key="3">
    <source>
        <dbReference type="ARBA" id="ARBA00022553"/>
    </source>
</evidence>
<evidence type="ECO:0000256" key="1">
    <source>
        <dbReference type="ARBA" id="ARBA00000085"/>
    </source>
</evidence>
<dbReference type="OrthoDB" id="9784397at2"/>
<evidence type="ECO:0000256" key="4">
    <source>
        <dbReference type="SAM" id="MobiDB-lite"/>
    </source>
</evidence>
<dbReference type="InterPro" id="IPR003661">
    <property type="entry name" value="HisK_dim/P_dom"/>
</dbReference>
<dbReference type="Pfam" id="PF02518">
    <property type="entry name" value="HATPase_c"/>
    <property type="match status" value="1"/>
</dbReference>
<dbReference type="AlphaFoldDB" id="A0A4R9G6W9"/>
<feature type="transmembrane region" description="Helical" evidence="5">
    <location>
        <begin position="40"/>
        <end position="59"/>
    </location>
</feature>
<evidence type="ECO:0000256" key="5">
    <source>
        <dbReference type="SAM" id="Phobius"/>
    </source>
</evidence>
<dbReference type="Gene3D" id="3.30.565.10">
    <property type="entry name" value="Histidine kinase-like ATPase, C-terminal domain"/>
    <property type="match status" value="1"/>
</dbReference>
<dbReference type="Proteomes" id="UP000297453">
    <property type="component" value="Unassembled WGS sequence"/>
</dbReference>
<feature type="domain" description="Histidine kinase" evidence="6">
    <location>
        <begin position="426"/>
        <end position="594"/>
    </location>
</feature>
<dbReference type="GO" id="GO:0000155">
    <property type="term" value="F:phosphorelay sensor kinase activity"/>
    <property type="evidence" value="ECO:0007669"/>
    <property type="project" value="InterPro"/>
</dbReference>
<dbReference type="InterPro" id="IPR029016">
    <property type="entry name" value="GAF-like_dom_sf"/>
</dbReference>
<reference evidence="7" key="1">
    <citation type="journal article" date="2019" name="PLoS Negl. Trop. Dis.">
        <title>Revisiting the worldwide diversity of Leptospira species in the environment.</title>
        <authorList>
            <person name="Vincent A.T."/>
            <person name="Schiettekatte O."/>
            <person name="Bourhy P."/>
            <person name="Veyrier F.J."/>
            <person name="Picardeau M."/>
        </authorList>
    </citation>
    <scope>NUCLEOTIDE SEQUENCE [LARGE SCALE GENOMIC DNA]</scope>
    <source>
        <strain evidence="7">SSS9</strain>
    </source>
</reference>
<dbReference type="InterPro" id="IPR004358">
    <property type="entry name" value="Sig_transdc_His_kin-like_C"/>
</dbReference>
<evidence type="ECO:0000313" key="7">
    <source>
        <dbReference type="EMBL" id="TGK07203.1"/>
    </source>
</evidence>
<dbReference type="EC" id="2.7.13.3" evidence="2"/>
<comment type="catalytic activity">
    <reaction evidence="1">
        <text>ATP + protein L-histidine = ADP + protein N-phospho-L-histidine.</text>
        <dbReference type="EC" id="2.7.13.3"/>
    </reaction>
</comment>
<evidence type="ECO:0000259" key="6">
    <source>
        <dbReference type="PROSITE" id="PS50109"/>
    </source>
</evidence>
<dbReference type="PROSITE" id="PS50109">
    <property type="entry name" value="HIS_KIN"/>
    <property type="match status" value="1"/>
</dbReference>
<dbReference type="InterPro" id="IPR036097">
    <property type="entry name" value="HisK_dim/P_sf"/>
</dbReference>
<dbReference type="SUPFAM" id="SSF55781">
    <property type="entry name" value="GAF domain-like"/>
    <property type="match status" value="1"/>
</dbReference>
<dbReference type="SUPFAM" id="SSF55874">
    <property type="entry name" value="ATPase domain of HSP90 chaperone/DNA topoisomerase II/histidine kinase"/>
    <property type="match status" value="1"/>
</dbReference>